<comment type="caution">
    <text evidence="1">The sequence shown here is derived from an EMBL/GenBank/DDBJ whole genome shotgun (WGS) entry which is preliminary data.</text>
</comment>
<gene>
    <name evidence="1" type="ORF">S01H1_22754</name>
</gene>
<dbReference type="EMBL" id="BARS01012919">
    <property type="protein sequence ID" value="GAF91558.1"/>
    <property type="molecule type" value="Genomic_DNA"/>
</dbReference>
<name>X0TDG7_9ZZZZ</name>
<proteinExistence type="predicted"/>
<feature type="non-terminal residue" evidence="1">
    <location>
        <position position="1"/>
    </location>
</feature>
<reference evidence="1" key="1">
    <citation type="journal article" date="2014" name="Front. Microbiol.">
        <title>High frequency of phylogenetically diverse reductive dehalogenase-homologous genes in deep subseafloor sedimentary metagenomes.</title>
        <authorList>
            <person name="Kawai M."/>
            <person name="Futagami T."/>
            <person name="Toyoda A."/>
            <person name="Takaki Y."/>
            <person name="Nishi S."/>
            <person name="Hori S."/>
            <person name="Arai W."/>
            <person name="Tsubouchi T."/>
            <person name="Morono Y."/>
            <person name="Uchiyama I."/>
            <person name="Ito T."/>
            <person name="Fujiyama A."/>
            <person name="Inagaki F."/>
            <person name="Takami H."/>
        </authorList>
    </citation>
    <scope>NUCLEOTIDE SEQUENCE</scope>
    <source>
        <strain evidence="1">Expedition CK06-06</strain>
    </source>
</reference>
<protein>
    <submittedName>
        <fullName evidence="1">Uncharacterized protein</fullName>
    </submittedName>
</protein>
<dbReference type="AlphaFoldDB" id="X0TDG7"/>
<organism evidence="1">
    <name type="scientific">marine sediment metagenome</name>
    <dbReference type="NCBI Taxonomy" id="412755"/>
    <lineage>
        <taxon>unclassified sequences</taxon>
        <taxon>metagenomes</taxon>
        <taxon>ecological metagenomes</taxon>
    </lineage>
</organism>
<accession>X0TDG7</accession>
<evidence type="ECO:0000313" key="1">
    <source>
        <dbReference type="EMBL" id="GAF91558.1"/>
    </source>
</evidence>
<feature type="non-terminal residue" evidence="1">
    <location>
        <position position="186"/>
    </location>
</feature>
<sequence length="186" mass="19350">TAAAEKMRITSAGDVGIGTTTPGSKLQVAGEIRVADGTKAAPSYSFTSDTNTGMYSDAADAIKFTVGGTDTLAMNSSNNVGIGTNAPDVKFHVTENEDGSGLDKGTAKFINTNTGQGATTMHMVQTSSSNFANAVKFWQGSTPTAVGFIRLTTSATQFITSASDLNLKKNITNWSDDTLSKFKALE</sequence>